<organism evidence="2 3">
    <name type="scientific">Microthlaspi erraticum</name>
    <dbReference type="NCBI Taxonomy" id="1685480"/>
    <lineage>
        <taxon>Eukaryota</taxon>
        <taxon>Viridiplantae</taxon>
        <taxon>Streptophyta</taxon>
        <taxon>Embryophyta</taxon>
        <taxon>Tracheophyta</taxon>
        <taxon>Spermatophyta</taxon>
        <taxon>Magnoliopsida</taxon>
        <taxon>eudicotyledons</taxon>
        <taxon>Gunneridae</taxon>
        <taxon>Pentapetalae</taxon>
        <taxon>rosids</taxon>
        <taxon>malvids</taxon>
        <taxon>Brassicales</taxon>
        <taxon>Brassicaceae</taxon>
        <taxon>Coluteocarpeae</taxon>
        <taxon>Microthlaspi</taxon>
    </lineage>
</organism>
<gene>
    <name evidence="2" type="ORF">MERR_LOCUS6265</name>
</gene>
<dbReference type="Gene3D" id="2.120.10.80">
    <property type="entry name" value="Kelch-type beta propeller"/>
    <property type="match status" value="1"/>
</dbReference>
<dbReference type="EMBL" id="CACVBM020000443">
    <property type="protein sequence ID" value="CAA7019030.1"/>
    <property type="molecule type" value="Genomic_DNA"/>
</dbReference>
<evidence type="ECO:0000313" key="3">
    <source>
        <dbReference type="Proteomes" id="UP000467841"/>
    </source>
</evidence>
<dbReference type="InterPro" id="IPR050354">
    <property type="entry name" value="F-box/kelch-repeat_ARATH"/>
</dbReference>
<dbReference type="InterPro" id="IPR057499">
    <property type="entry name" value="Kelch_FKB95"/>
</dbReference>
<dbReference type="PANTHER" id="PTHR24414">
    <property type="entry name" value="F-BOX/KELCH-REPEAT PROTEIN SKIP4"/>
    <property type="match status" value="1"/>
</dbReference>
<reference evidence="2" key="1">
    <citation type="submission" date="2020-01" db="EMBL/GenBank/DDBJ databases">
        <authorList>
            <person name="Mishra B."/>
        </authorList>
    </citation>
    <scope>NUCLEOTIDE SEQUENCE [LARGE SCALE GENOMIC DNA]</scope>
</reference>
<dbReference type="Pfam" id="PF25210">
    <property type="entry name" value="Kelch_FKB95"/>
    <property type="match status" value="1"/>
</dbReference>
<comment type="caution">
    <text evidence="2">The sequence shown here is derived from an EMBL/GenBank/DDBJ whole genome shotgun (WGS) entry which is preliminary data.</text>
</comment>
<evidence type="ECO:0000259" key="1">
    <source>
        <dbReference type="Pfam" id="PF25210"/>
    </source>
</evidence>
<name>A0A6D2HQP1_9BRAS</name>
<accession>A0A6D2HQP1</accession>
<dbReference type="InterPro" id="IPR015915">
    <property type="entry name" value="Kelch-typ_b-propeller"/>
</dbReference>
<dbReference type="AlphaFoldDB" id="A0A6D2HQP1"/>
<feature type="domain" description="FKB95-like N-terminal Kelch" evidence="1">
    <location>
        <begin position="1"/>
        <end position="209"/>
    </location>
</feature>
<proteinExistence type="predicted"/>
<dbReference type="PANTHER" id="PTHR24414:SF105">
    <property type="entry name" value="F-BOX DOMAIN-CONTAINING PROTEIN"/>
    <property type="match status" value="1"/>
</dbReference>
<protein>
    <recommendedName>
        <fullName evidence="1">FKB95-like N-terminal Kelch domain-containing protein</fullName>
    </recommendedName>
</protein>
<dbReference type="Proteomes" id="UP000467841">
    <property type="component" value="Unassembled WGS sequence"/>
</dbReference>
<dbReference type="SUPFAM" id="SSF117281">
    <property type="entry name" value="Kelch motif"/>
    <property type="match status" value="1"/>
</dbReference>
<evidence type="ECO:0000313" key="2">
    <source>
        <dbReference type="EMBL" id="CAA7019030.1"/>
    </source>
</evidence>
<keyword evidence="3" id="KW-1185">Reference proteome</keyword>
<sequence length="225" mass="26263">MGMKRNSSSTATFVDGKIYVAGGCDDKYVDYPNWMEVFDLETQTWSPVKNPRVFWLHEEDRIKGFIAKSVWLEGKLYVFGDESVVYNQEEGRWDPIGMDNYRMAWAARHCHCVIDDVLYFWDGERFRWWDSKASLWKELSGIEGLPDLSGEVRKYCKMVDLGGKIGFLWCEYLYNQPMEICRIWCAEISLERRNGDEICGKVEWFDYVLRAHGSCSSFNVVSASV</sequence>
<dbReference type="OrthoDB" id="45365at2759"/>